<protein>
    <submittedName>
        <fullName evidence="2">Uncharacterized protein</fullName>
    </submittedName>
</protein>
<sequence>MLPASHSSTEQWATLSSSYLDATVAWLEPTDNRAHNRVVSTGAAYGEASAQDAGAQLSAGLSARFSLREAGDAVFHHMLELITTPLEGYDSSPICGLQTWIKNSIIAGPNRTRLRPAAGDLLTTDPHLPEMMRYVQHLVEGPEAGVAARNAALAYLALITAFAEKGLLQIDWAPRLLIEVGNREFGINLDGPEDLNPVSMTLAPPSGSPVDIERGRDSPDPARPSKF</sequence>
<reference evidence="2 3" key="1">
    <citation type="submission" date="2018-11" db="EMBL/GenBank/DDBJ databases">
        <title>Genome sequence of Saitozyma podzolica DSM 27192.</title>
        <authorList>
            <person name="Aliyu H."/>
            <person name="Gorte O."/>
            <person name="Ochsenreither K."/>
        </authorList>
    </citation>
    <scope>NUCLEOTIDE SEQUENCE [LARGE SCALE GENOMIC DNA]</scope>
    <source>
        <strain evidence="2 3">DSM 27192</strain>
    </source>
</reference>
<organism evidence="2 3">
    <name type="scientific">Saitozyma podzolica</name>
    <dbReference type="NCBI Taxonomy" id="1890683"/>
    <lineage>
        <taxon>Eukaryota</taxon>
        <taxon>Fungi</taxon>
        <taxon>Dikarya</taxon>
        <taxon>Basidiomycota</taxon>
        <taxon>Agaricomycotina</taxon>
        <taxon>Tremellomycetes</taxon>
        <taxon>Tremellales</taxon>
        <taxon>Trimorphomycetaceae</taxon>
        <taxon>Saitozyma</taxon>
    </lineage>
</organism>
<feature type="region of interest" description="Disordered" evidence="1">
    <location>
        <begin position="194"/>
        <end position="227"/>
    </location>
</feature>
<keyword evidence="3" id="KW-1185">Reference proteome</keyword>
<dbReference type="AlphaFoldDB" id="A0A427XXX9"/>
<comment type="caution">
    <text evidence="2">The sequence shown here is derived from an EMBL/GenBank/DDBJ whole genome shotgun (WGS) entry which is preliminary data.</text>
</comment>
<feature type="compositionally biased region" description="Basic and acidic residues" evidence="1">
    <location>
        <begin position="211"/>
        <end position="220"/>
    </location>
</feature>
<name>A0A427XXX9_9TREE</name>
<proteinExistence type="predicted"/>
<dbReference type="EMBL" id="RSCD01000024">
    <property type="protein sequence ID" value="RSH83671.1"/>
    <property type="molecule type" value="Genomic_DNA"/>
</dbReference>
<evidence type="ECO:0000313" key="3">
    <source>
        <dbReference type="Proteomes" id="UP000279259"/>
    </source>
</evidence>
<evidence type="ECO:0000313" key="2">
    <source>
        <dbReference type="EMBL" id="RSH83671.1"/>
    </source>
</evidence>
<gene>
    <name evidence="2" type="ORF">EHS25_005575</name>
</gene>
<dbReference type="Proteomes" id="UP000279259">
    <property type="component" value="Unassembled WGS sequence"/>
</dbReference>
<evidence type="ECO:0000256" key="1">
    <source>
        <dbReference type="SAM" id="MobiDB-lite"/>
    </source>
</evidence>
<accession>A0A427XXX9</accession>